<dbReference type="EMBL" id="SRIB01000011">
    <property type="protein sequence ID" value="TFZ39530.1"/>
    <property type="molecule type" value="Genomic_DNA"/>
</dbReference>
<evidence type="ECO:0000256" key="5">
    <source>
        <dbReference type="ARBA" id="ARBA00023204"/>
    </source>
</evidence>
<dbReference type="OrthoDB" id="5293449at2"/>
<dbReference type="InterPro" id="IPR011114">
    <property type="entry name" value="RuvA_C"/>
</dbReference>
<name>A0A4Z0D1A9_9FIRM</name>
<feature type="domain" description="DNA helicase Holliday junction RuvA type" evidence="7">
    <location>
        <begin position="1"/>
        <end position="62"/>
    </location>
</feature>
<dbReference type="HAMAP" id="MF_00031">
    <property type="entry name" value="DNA_HJ_migration_RuvA"/>
    <property type="match status" value="1"/>
</dbReference>
<dbReference type="SUPFAM" id="SSF46929">
    <property type="entry name" value="DNA helicase RuvA subunit, C-terminal domain"/>
    <property type="match status" value="1"/>
</dbReference>
<organism evidence="9 10">
    <name type="scientific">Soehngenia longivitae</name>
    <dbReference type="NCBI Taxonomy" id="2562294"/>
    <lineage>
        <taxon>Bacteria</taxon>
        <taxon>Bacillati</taxon>
        <taxon>Bacillota</taxon>
        <taxon>Tissierellia</taxon>
        <taxon>Tissierellales</taxon>
        <taxon>Tissierellaceae</taxon>
        <taxon>Soehngenia</taxon>
    </lineage>
</organism>
<comment type="caution">
    <text evidence="9">The sequence shown here is derived from an EMBL/GenBank/DDBJ whole genome shotgun (WGS) entry which is preliminary data.</text>
</comment>
<reference evidence="9 10" key="1">
    <citation type="submission" date="2019-03" db="EMBL/GenBank/DDBJ databases">
        <title>Draft genome sequence data and analysis of a Fermenting Bacterium, Soehngenia longevitae strain 1933PT, isolated from petroleum reservoir in Azerbaijan.</title>
        <authorList>
            <person name="Grouzdev D.S."/>
            <person name="Bidzhieva S.K."/>
            <person name="Sokolova D.S."/>
            <person name="Tourova T.P."/>
            <person name="Poltaraus A.B."/>
            <person name="Nazina T.N."/>
        </authorList>
    </citation>
    <scope>NUCLEOTIDE SEQUENCE [LARGE SCALE GENOMIC DNA]</scope>
    <source>
        <strain evidence="9 10">1933P</strain>
    </source>
</reference>
<comment type="subcellular location">
    <subcellularLocation>
        <location evidence="6">Cytoplasm</location>
    </subcellularLocation>
</comment>
<gene>
    <name evidence="6 9" type="primary">ruvA</name>
    <name evidence="9" type="ORF">E4100_07850</name>
</gene>
<comment type="domain">
    <text evidence="6">Has three domains with a flexible linker between the domains II and III and assumes an 'L' shape. Domain III is highly mobile and contacts RuvB.</text>
</comment>
<evidence type="ECO:0000256" key="1">
    <source>
        <dbReference type="ARBA" id="ARBA00022490"/>
    </source>
</evidence>
<feature type="region of interest" description="Domain III" evidence="6">
    <location>
        <begin position="151"/>
        <end position="195"/>
    </location>
</feature>
<comment type="function">
    <text evidence="6">The RuvA-RuvB-RuvC complex processes Holliday junction (HJ) DNA during genetic recombination and DNA repair, while the RuvA-RuvB complex plays an important role in the rescue of blocked DNA replication forks via replication fork reversal (RFR). RuvA specifically binds to HJ cruciform DNA, conferring on it an open structure. The RuvB hexamer acts as an ATP-dependent pump, pulling dsDNA into and through the RuvAB complex. HJ branch migration allows RuvC to scan DNA until it finds its consensus sequence, where it cleaves and resolves the cruciform DNA.</text>
</comment>
<evidence type="ECO:0000256" key="2">
    <source>
        <dbReference type="ARBA" id="ARBA00022763"/>
    </source>
</evidence>
<evidence type="ECO:0000256" key="4">
    <source>
        <dbReference type="ARBA" id="ARBA00023172"/>
    </source>
</evidence>
<keyword evidence="1 6" id="KW-0963">Cytoplasm</keyword>
<dbReference type="RefSeq" id="WP_135271494.1">
    <property type="nucleotide sequence ID" value="NZ_SRIB01000011.1"/>
</dbReference>
<dbReference type="GO" id="GO:0005737">
    <property type="term" value="C:cytoplasm"/>
    <property type="evidence" value="ECO:0007669"/>
    <property type="project" value="UniProtKB-SubCell"/>
</dbReference>
<dbReference type="CDD" id="cd14332">
    <property type="entry name" value="UBA_RuvA_C"/>
    <property type="match status" value="1"/>
</dbReference>
<dbReference type="GO" id="GO:0009379">
    <property type="term" value="C:Holliday junction helicase complex"/>
    <property type="evidence" value="ECO:0007669"/>
    <property type="project" value="InterPro"/>
</dbReference>
<dbReference type="InterPro" id="IPR013849">
    <property type="entry name" value="DNA_helicase_Holl-junc_RuvA_I"/>
</dbReference>
<dbReference type="Pfam" id="PF01330">
    <property type="entry name" value="RuvA_N"/>
    <property type="match status" value="1"/>
</dbReference>
<keyword evidence="3 6" id="KW-0238">DNA-binding</keyword>
<evidence type="ECO:0000313" key="10">
    <source>
        <dbReference type="Proteomes" id="UP000298381"/>
    </source>
</evidence>
<dbReference type="Pfam" id="PF14520">
    <property type="entry name" value="HHH_5"/>
    <property type="match status" value="1"/>
</dbReference>
<dbReference type="NCBIfam" id="TIGR00084">
    <property type="entry name" value="ruvA"/>
    <property type="match status" value="1"/>
</dbReference>
<dbReference type="Gene3D" id="1.10.8.10">
    <property type="entry name" value="DNA helicase RuvA subunit, C-terminal domain"/>
    <property type="match status" value="1"/>
</dbReference>
<dbReference type="Proteomes" id="UP000298381">
    <property type="component" value="Unassembled WGS sequence"/>
</dbReference>
<proteinExistence type="inferred from homology"/>
<keyword evidence="10" id="KW-1185">Reference proteome</keyword>
<evidence type="ECO:0000259" key="8">
    <source>
        <dbReference type="Pfam" id="PF07499"/>
    </source>
</evidence>
<dbReference type="InterPro" id="IPR000085">
    <property type="entry name" value="RuvA"/>
</dbReference>
<dbReference type="SUPFAM" id="SSF50249">
    <property type="entry name" value="Nucleic acid-binding proteins"/>
    <property type="match status" value="1"/>
</dbReference>
<feature type="region of interest" description="Domain I" evidence="6">
    <location>
        <begin position="1"/>
        <end position="64"/>
    </location>
</feature>
<dbReference type="InterPro" id="IPR012340">
    <property type="entry name" value="NA-bd_OB-fold"/>
</dbReference>
<protein>
    <recommendedName>
        <fullName evidence="6">Holliday junction branch migration complex subunit RuvA</fullName>
    </recommendedName>
</protein>
<evidence type="ECO:0000256" key="3">
    <source>
        <dbReference type="ARBA" id="ARBA00023125"/>
    </source>
</evidence>
<accession>A0A4Z0D1A9</accession>
<evidence type="ECO:0000313" key="9">
    <source>
        <dbReference type="EMBL" id="TFZ39530.1"/>
    </source>
</evidence>
<keyword evidence="5 6" id="KW-0234">DNA repair</keyword>
<dbReference type="Pfam" id="PF07499">
    <property type="entry name" value="RuvA_C"/>
    <property type="match status" value="1"/>
</dbReference>
<evidence type="ECO:0000256" key="6">
    <source>
        <dbReference type="HAMAP-Rule" id="MF_00031"/>
    </source>
</evidence>
<comment type="similarity">
    <text evidence="6">Belongs to the RuvA family.</text>
</comment>
<dbReference type="Gene3D" id="1.10.150.20">
    <property type="entry name" value="5' to 3' exonuclease, C-terminal subdomain"/>
    <property type="match status" value="1"/>
</dbReference>
<dbReference type="InterPro" id="IPR036267">
    <property type="entry name" value="RuvA_C_sf"/>
</dbReference>
<keyword evidence="2 6" id="KW-0227">DNA damage</keyword>
<dbReference type="GO" id="GO:0006310">
    <property type="term" value="P:DNA recombination"/>
    <property type="evidence" value="ECO:0007669"/>
    <property type="project" value="UniProtKB-UniRule"/>
</dbReference>
<dbReference type="AlphaFoldDB" id="A0A4Z0D1A9"/>
<dbReference type="InterPro" id="IPR010994">
    <property type="entry name" value="RuvA_2-like"/>
</dbReference>
<dbReference type="GO" id="GO:0048476">
    <property type="term" value="C:Holliday junction resolvase complex"/>
    <property type="evidence" value="ECO:0007669"/>
    <property type="project" value="UniProtKB-UniRule"/>
</dbReference>
<comment type="caution">
    <text evidence="6">Lacks conserved residue(s) required for the propagation of feature annotation.</text>
</comment>
<evidence type="ECO:0000259" key="7">
    <source>
        <dbReference type="Pfam" id="PF01330"/>
    </source>
</evidence>
<dbReference type="SUPFAM" id="SSF47781">
    <property type="entry name" value="RuvA domain 2-like"/>
    <property type="match status" value="1"/>
</dbReference>
<sequence length="195" mass="22044">MLEYIKGKIIHLGDEYVIIENNGIGYRIMTSMNTISNINPEATDILLYTHIIMREEDILLYGFDSVDEMNTFKLLITVSKVGPKLACAILSCLNTSRLKMAILSNDIALLCKCSGVGKKTAERIILELKDKIDENSINYGDIKLNNINSVLEEVTEACISLGYNRYEIRNALEQLDLENLEIEEIIKLVLRKLAN</sequence>
<comment type="subunit">
    <text evidence="6">Homotetramer. Forms an RuvA(8)-RuvB(12)-Holliday junction (HJ) complex. HJ DNA is sandwiched between 2 RuvA tetramers; dsDNA enters through RuvA and exits via RuvB. An RuvB hexamer assembles on each DNA strand where it exits the tetramer. Each RuvB hexamer is contacted by two RuvA subunits (via domain III) on 2 adjacent RuvB subunits; this complex drives branch migration. In the full resolvosome a probable DNA-RuvA(4)-RuvB(12)-RuvC(2) complex forms which resolves the HJ.</text>
</comment>
<feature type="domain" description="Holliday junction DNA helicase RuvA C-terminal" evidence="8">
    <location>
        <begin position="150"/>
        <end position="193"/>
    </location>
</feature>
<dbReference type="GO" id="GO:0000400">
    <property type="term" value="F:four-way junction DNA binding"/>
    <property type="evidence" value="ECO:0007669"/>
    <property type="project" value="UniProtKB-UniRule"/>
</dbReference>
<dbReference type="Gene3D" id="2.40.50.140">
    <property type="entry name" value="Nucleic acid-binding proteins"/>
    <property type="match status" value="1"/>
</dbReference>
<dbReference type="GO" id="GO:0006281">
    <property type="term" value="P:DNA repair"/>
    <property type="evidence" value="ECO:0007669"/>
    <property type="project" value="UniProtKB-UniRule"/>
</dbReference>
<keyword evidence="4 6" id="KW-0233">DNA recombination</keyword>
<dbReference type="GO" id="GO:0009378">
    <property type="term" value="F:four-way junction helicase activity"/>
    <property type="evidence" value="ECO:0007669"/>
    <property type="project" value="InterPro"/>
</dbReference>
<dbReference type="GO" id="GO:0005524">
    <property type="term" value="F:ATP binding"/>
    <property type="evidence" value="ECO:0007669"/>
    <property type="project" value="InterPro"/>
</dbReference>